<dbReference type="OrthoDB" id="432381at2759"/>
<dbReference type="SUPFAM" id="SSF53590">
    <property type="entry name" value="Nucleoside hydrolase"/>
    <property type="match status" value="1"/>
</dbReference>
<accession>C1BRX5</accession>
<sequence length="324" mass="35951">MSRPRVVIDTDPGIDDTCAILLALKYHKLGKIKIEGISVVNGNCSTFHGARNVGRILSTVGVTDVPIYKGCNEALVVIKPRRGLYEYHGSDGFNDIEWKEGETFERYLSNEPAYSFINSTITKYPNEVSIVCLGPLTNVALAVNVDPSVSNKMKALYFMGGNYQSFGNTPHAAEFNFSMDPESAFVVLDRIKNVPVFAVPLETCDKECVITCKWREEVLGKIDSPAVKLLNLIESPKDYAMGYKGKGHWVLYDQLIVAALLEPKLIDKVFETPVIVELAGKHTRGRMLPVHEFMASSLKDGNVKIIQSFNVEALKKFLLESLAN</sequence>
<feature type="domain" description="Inosine/uridine-preferring nucleoside hydrolase" evidence="2">
    <location>
        <begin position="6"/>
        <end position="315"/>
    </location>
</feature>
<keyword evidence="3" id="KW-0378">Hydrolase</keyword>
<evidence type="ECO:0000313" key="3">
    <source>
        <dbReference type="EMBL" id="ACO11778.1"/>
    </source>
</evidence>
<dbReference type="GO" id="GO:0016799">
    <property type="term" value="F:hydrolase activity, hydrolyzing N-glycosyl compounds"/>
    <property type="evidence" value="ECO:0007669"/>
    <property type="project" value="InterPro"/>
</dbReference>
<dbReference type="InterPro" id="IPR001910">
    <property type="entry name" value="Inosine/uridine_hydrolase_dom"/>
</dbReference>
<dbReference type="Pfam" id="PF01156">
    <property type="entry name" value="IU_nuc_hydro"/>
    <property type="match status" value="1"/>
</dbReference>
<proteinExistence type="evidence at transcript level"/>
<dbReference type="Gene3D" id="3.90.245.10">
    <property type="entry name" value="Ribonucleoside hydrolase-like"/>
    <property type="match status" value="1"/>
</dbReference>
<protein>
    <submittedName>
        <fullName evidence="3">Inosine-uridine preferring nucleoside hydrolase</fullName>
    </submittedName>
</protein>
<dbReference type="InterPro" id="IPR036452">
    <property type="entry name" value="Ribo_hydro-like"/>
</dbReference>
<dbReference type="PANTHER" id="PTHR46190:SF1">
    <property type="entry name" value="SI:CH211-201H21.5"/>
    <property type="match status" value="1"/>
</dbReference>
<gene>
    <name evidence="3" type="primary">IUNH</name>
</gene>
<dbReference type="EMBL" id="BT077354">
    <property type="protein sequence ID" value="ACO11778.1"/>
    <property type="molecule type" value="mRNA"/>
</dbReference>
<name>C1BRX5_LEPSM</name>
<evidence type="ECO:0000256" key="1">
    <source>
        <dbReference type="ARBA" id="ARBA00009176"/>
    </source>
</evidence>
<reference evidence="3" key="1">
    <citation type="submission" date="2009-06" db="EMBL/GenBank/DDBJ databases">
        <title>Lepeophtheirus salmonis ESTs and full-length cDNAs.</title>
        <authorList>
            <person name="Yasuike M."/>
            <person name="von Schalburg K."/>
            <person name="Cooper G."/>
            <person name="Leong J."/>
            <person name="Jones S.R.M."/>
            <person name="Koop B.F."/>
        </authorList>
    </citation>
    <scope>NUCLEOTIDE SEQUENCE</scope>
    <source>
        <strain evidence="3">Pacific form</strain>
        <tissue evidence="3">Whole</tissue>
    </source>
</reference>
<comment type="similarity">
    <text evidence="1">Belongs to the IUNH family.</text>
</comment>
<dbReference type="PANTHER" id="PTHR46190">
    <property type="entry name" value="SI:CH211-201H21.5-RELATED"/>
    <property type="match status" value="1"/>
</dbReference>
<organism evidence="3">
    <name type="scientific">Lepeophtheirus salmonis</name>
    <name type="common">Salmon louse</name>
    <name type="synonym">Caligus salmonis</name>
    <dbReference type="NCBI Taxonomy" id="72036"/>
    <lineage>
        <taxon>Eukaryota</taxon>
        <taxon>Metazoa</taxon>
        <taxon>Ecdysozoa</taxon>
        <taxon>Arthropoda</taxon>
        <taxon>Crustacea</taxon>
        <taxon>Multicrustacea</taxon>
        <taxon>Hexanauplia</taxon>
        <taxon>Copepoda</taxon>
        <taxon>Siphonostomatoida</taxon>
        <taxon>Caligidae</taxon>
        <taxon>Lepeophtheirus</taxon>
    </lineage>
</organism>
<dbReference type="AlphaFoldDB" id="C1BRX5"/>
<evidence type="ECO:0000259" key="2">
    <source>
        <dbReference type="Pfam" id="PF01156"/>
    </source>
</evidence>
<dbReference type="InterPro" id="IPR052775">
    <property type="entry name" value="IUN_hydrolase"/>
</dbReference>